<dbReference type="InterPro" id="IPR004360">
    <property type="entry name" value="Glyas_Fos-R_dOase_dom"/>
</dbReference>
<keyword evidence="5" id="KW-1185">Reference proteome</keyword>
<evidence type="ECO:0000256" key="1">
    <source>
        <dbReference type="ARBA" id="ARBA00022723"/>
    </source>
</evidence>
<dbReference type="InterPro" id="IPR037523">
    <property type="entry name" value="VOC_core"/>
</dbReference>
<evidence type="ECO:0000313" key="4">
    <source>
        <dbReference type="EMBL" id="MFN2977544.1"/>
    </source>
</evidence>
<dbReference type="Proteomes" id="UP001634747">
    <property type="component" value="Unassembled WGS sequence"/>
</dbReference>
<dbReference type="PROSITE" id="PS51819">
    <property type="entry name" value="VOC"/>
    <property type="match status" value="2"/>
</dbReference>
<dbReference type="InterPro" id="IPR029068">
    <property type="entry name" value="Glyas_Bleomycin-R_OHBP_Dase"/>
</dbReference>
<dbReference type="Gene3D" id="3.10.180.10">
    <property type="entry name" value="2,3-Dihydroxybiphenyl 1,2-Dioxygenase, domain 1"/>
    <property type="match status" value="2"/>
</dbReference>
<dbReference type="InterPro" id="IPR051785">
    <property type="entry name" value="MMCE/EMCE_epimerase"/>
</dbReference>
<dbReference type="PANTHER" id="PTHR43048">
    <property type="entry name" value="METHYLMALONYL-COA EPIMERASE"/>
    <property type="match status" value="1"/>
</dbReference>
<feature type="domain" description="VOC" evidence="3">
    <location>
        <begin position="161"/>
        <end position="285"/>
    </location>
</feature>
<dbReference type="Pfam" id="PF00903">
    <property type="entry name" value="Glyoxalase"/>
    <property type="match status" value="1"/>
</dbReference>
<organism evidence="4 5">
    <name type="scientific">Terriglobus aquaticus</name>
    <dbReference type="NCBI Taxonomy" id="940139"/>
    <lineage>
        <taxon>Bacteria</taxon>
        <taxon>Pseudomonadati</taxon>
        <taxon>Acidobacteriota</taxon>
        <taxon>Terriglobia</taxon>
        <taxon>Terriglobales</taxon>
        <taxon>Acidobacteriaceae</taxon>
        <taxon>Terriglobus</taxon>
    </lineage>
</organism>
<dbReference type="RefSeq" id="WP_263414298.1">
    <property type="nucleotide sequence ID" value="NZ_BAABBH010000001.1"/>
</dbReference>
<proteinExistence type="predicted"/>
<evidence type="ECO:0000256" key="2">
    <source>
        <dbReference type="SAM" id="SignalP"/>
    </source>
</evidence>
<name>A0ABW9KST0_9BACT</name>
<keyword evidence="2" id="KW-0732">Signal</keyword>
<reference evidence="4 5" key="1">
    <citation type="submission" date="2024-12" db="EMBL/GenBank/DDBJ databases">
        <authorList>
            <person name="Lee Y."/>
        </authorList>
    </citation>
    <scope>NUCLEOTIDE SEQUENCE [LARGE SCALE GENOMIC DNA]</scope>
    <source>
        <strain evidence="4 5">03SUJ4</strain>
    </source>
</reference>
<sequence>MRSLVRLALFALAPALHTAMLSAQTAPQRPPITGIAFVEFAVSDEAAAEAFYGKELGFAKQTLPGSQQDTVYPVNRGQWIETASGPFHADAPSGRLLAVGLRTTSVPAMQAYLKAKGITPVGPVSAGRLAVHDPEGNTVVFVDRRTPTPKVPAHDNGVSHRIIHAGFVVGSGDKENTFYRDVLGFKPYWHGGMHDGVTDFISQQVPNGTDWIEFMLNVKPDASAEQRGVSNHFSLGVRKMDTAIAQFKANGCDTHNCTTSQMGRDGKVQLNVFDPDHSRVELMEYEPSGTVCCSPFVGKMPSENDPQ</sequence>
<protein>
    <submittedName>
        <fullName evidence="4">VOC family protein</fullName>
    </submittedName>
</protein>
<feature type="chain" id="PRO_5045224100" evidence="2">
    <location>
        <begin position="24"/>
        <end position="307"/>
    </location>
</feature>
<comment type="caution">
    <text evidence="4">The sequence shown here is derived from an EMBL/GenBank/DDBJ whole genome shotgun (WGS) entry which is preliminary data.</text>
</comment>
<keyword evidence="1" id="KW-0479">Metal-binding</keyword>
<feature type="domain" description="VOC" evidence="3">
    <location>
        <begin position="34"/>
        <end position="165"/>
    </location>
</feature>
<evidence type="ECO:0000313" key="5">
    <source>
        <dbReference type="Proteomes" id="UP001634747"/>
    </source>
</evidence>
<evidence type="ECO:0000259" key="3">
    <source>
        <dbReference type="PROSITE" id="PS51819"/>
    </source>
</evidence>
<dbReference type="EMBL" id="JBJYXY010000001">
    <property type="protein sequence ID" value="MFN2977544.1"/>
    <property type="molecule type" value="Genomic_DNA"/>
</dbReference>
<dbReference type="PANTHER" id="PTHR43048:SF3">
    <property type="entry name" value="METHYLMALONYL-COA EPIMERASE, MITOCHONDRIAL"/>
    <property type="match status" value="1"/>
</dbReference>
<feature type="signal peptide" evidence="2">
    <location>
        <begin position="1"/>
        <end position="23"/>
    </location>
</feature>
<gene>
    <name evidence="4" type="ORF">ACK2TP_17365</name>
</gene>
<dbReference type="SUPFAM" id="SSF54593">
    <property type="entry name" value="Glyoxalase/Bleomycin resistance protein/Dihydroxybiphenyl dioxygenase"/>
    <property type="match status" value="2"/>
</dbReference>
<accession>A0ABW9KST0</accession>